<dbReference type="AlphaFoldDB" id="M6U9W3"/>
<reference evidence="1 2" key="1">
    <citation type="submission" date="2013-01" db="EMBL/GenBank/DDBJ databases">
        <authorList>
            <person name="Harkins D.M."/>
            <person name="Durkin A.S."/>
            <person name="Brinkac L.M."/>
            <person name="Haft D.H."/>
            <person name="Selengut J.D."/>
            <person name="Sanka R."/>
            <person name="DePew J."/>
            <person name="Purushe J."/>
            <person name="Matthias M.A."/>
            <person name="Vinetz J.M."/>
            <person name="Sutton G.G."/>
            <person name="Nierman W.C."/>
            <person name="Fouts D.E."/>
        </authorList>
    </citation>
    <scope>NUCLEOTIDE SEQUENCE [LARGE SCALE GENOMIC DNA]</scope>
    <source>
        <strain evidence="1 2">ZUN142</strain>
    </source>
</reference>
<comment type="caution">
    <text evidence="1">The sequence shown here is derived from an EMBL/GenBank/DDBJ whole genome shotgun (WGS) entry which is preliminary data.</text>
</comment>
<proteinExistence type="predicted"/>
<dbReference type="Proteomes" id="UP000012153">
    <property type="component" value="Unassembled WGS sequence"/>
</dbReference>
<name>M6U9W3_9LEPT</name>
<protein>
    <submittedName>
        <fullName evidence="1">Uncharacterized protein</fullName>
    </submittedName>
</protein>
<accession>M6U9W3</accession>
<evidence type="ECO:0000313" key="2">
    <source>
        <dbReference type="Proteomes" id="UP000012153"/>
    </source>
</evidence>
<dbReference type="EMBL" id="AHOP02000022">
    <property type="protein sequence ID" value="EMO41305.1"/>
    <property type="molecule type" value="Genomic_DNA"/>
</dbReference>
<organism evidence="1 2">
    <name type="scientific">Leptospira noguchii serovar Autumnalis str. ZUN142</name>
    <dbReference type="NCBI Taxonomy" id="1085540"/>
    <lineage>
        <taxon>Bacteria</taxon>
        <taxon>Pseudomonadati</taxon>
        <taxon>Spirochaetota</taxon>
        <taxon>Spirochaetia</taxon>
        <taxon>Leptospirales</taxon>
        <taxon>Leptospiraceae</taxon>
        <taxon>Leptospira</taxon>
    </lineage>
</organism>
<gene>
    <name evidence="1" type="ORF">LEP1GSC186_3546</name>
</gene>
<evidence type="ECO:0000313" key="1">
    <source>
        <dbReference type="EMBL" id="EMO41305.1"/>
    </source>
</evidence>
<sequence>MNVTGQEAPQSTGASYIWKAGLFRFFLAIRIERFLLLKAD</sequence>
<dbReference type="RefSeq" id="WP_004437457.1">
    <property type="nucleotide sequence ID" value="NZ_AHOP02000022.1"/>
</dbReference>